<evidence type="ECO:0000313" key="1">
    <source>
        <dbReference type="EMBL" id="CAG8630689.1"/>
    </source>
</evidence>
<organism evidence="1 2">
    <name type="scientific">Scutellospora calospora</name>
    <dbReference type="NCBI Taxonomy" id="85575"/>
    <lineage>
        <taxon>Eukaryota</taxon>
        <taxon>Fungi</taxon>
        <taxon>Fungi incertae sedis</taxon>
        <taxon>Mucoromycota</taxon>
        <taxon>Glomeromycotina</taxon>
        <taxon>Glomeromycetes</taxon>
        <taxon>Diversisporales</taxon>
        <taxon>Gigasporaceae</taxon>
        <taxon>Scutellospora</taxon>
    </lineage>
</organism>
<keyword evidence="2" id="KW-1185">Reference proteome</keyword>
<feature type="non-terminal residue" evidence="1">
    <location>
        <position position="370"/>
    </location>
</feature>
<protein>
    <submittedName>
        <fullName evidence="1">6729_t:CDS:1</fullName>
    </submittedName>
</protein>
<sequence>MSKTNTKKETRVGKDGSVETITTTTVTYSGSGSHKDLSYFNSDIQSFLADNNFGGFGDAFKSLKHVSYSKPKEQPQYLPEDYTLYVKPTQKVEYQKSNCTGRKRALLIGINYFDTKYELKGCINDVKNIKHFLMDHFKFKESEITVLTDDQSNTLKLPTRENILKEMKALVADAKPHDSGHGGQKVDLDGDEEDGFDETIMPLDFRVKGEIIDDEMHHTLVDPLPAGCRLTVIFDSCHSGTVLDLPYVYSTHGKVKAPKILQQAFNAGVKYLQGDRETAKSDKSRILDGQKIRRKNLQTKSSPADVIMFSGCKDEQTSADAFEGGATTGAMSYALITTLKMDSNQTYQSLLNHIRDILRNKYSQKPQLSA</sequence>
<reference evidence="1" key="1">
    <citation type="submission" date="2021-06" db="EMBL/GenBank/DDBJ databases">
        <authorList>
            <person name="Kallberg Y."/>
            <person name="Tangrot J."/>
            <person name="Rosling A."/>
        </authorList>
    </citation>
    <scope>NUCLEOTIDE SEQUENCE</scope>
    <source>
        <strain evidence="1">AU212A</strain>
    </source>
</reference>
<accession>A0ACA9NB45</accession>
<gene>
    <name evidence="1" type="ORF">SCALOS_LOCUS7960</name>
</gene>
<dbReference type="Proteomes" id="UP000789860">
    <property type="component" value="Unassembled WGS sequence"/>
</dbReference>
<proteinExistence type="predicted"/>
<comment type="caution">
    <text evidence="1">The sequence shown here is derived from an EMBL/GenBank/DDBJ whole genome shotgun (WGS) entry which is preliminary data.</text>
</comment>
<evidence type="ECO:0000313" key="2">
    <source>
        <dbReference type="Proteomes" id="UP000789860"/>
    </source>
</evidence>
<name>A0ACA9NB45_9GLOM</name>
<dbReference type="EMBL" id="CAJVPM010019621">
    <property type="protein sequence ID" value="CAG8630689.1"/>
    <property type="molecule type" value="Genomic_DNA"/>
</dbReference>